<reference evidence="5" key="1">
    <citation type="submission" date="2021-02" db="EMBL/GenBank/DDBJ databases">
        <authorList>
            <person name="Nowell W R."/>
        </authorList>
    </citation>
    <scope>NUCLEOTIDE SEQUENCE</scope>
</reference>
<dbReference type="Proteomes" id="UP000663868">
    <property type="component" value="Unassembled WGS sequence"/>
</dbReference>
<protein>
    <submittedName>
        <fullName evidence="5">Uncharacterized protein</fullName>
    </submittedName>
</protein>
<evidence type="ECO:0000313" key="3">
    <source>
        <dbReference type="EMBL" id="CAF1062617.1"/>
    </source>
</evidence>
<dbReference type="OrthoDB" id="10017594at2759"/>
<dbReference type="EMBL" id="CAJNOG010000194">
    <property type="protein sequence ID" value="CAF1062617.1"/>
    <property type="molecule type" value="Genomic_DNA"/>
</dbReference>
<evidence type="ECO:0000313" key="5">
    <source>
        <dbReference type="EMBL" id="CAF3744941.1"/>
    </source>
</evidence>
<dbReference type="EMBL" id="CAJOBB010000756">
    <property type="protein sequence ID" value="CAF3744941.1"/>
    <property type="molecule type" value="Genomic_DNA"/>
</dbReference>
<evidence type="ECO:0000313" key="4">
    <source>
        <dbReference type="EMBL" id="CAF3500953.1"/>
    </source>
</evidence>
<gene>
    <name evidence="2" type="ORF">IZO911_LOCUS17245</name>
    <name evidence="3" type="ORF">JYZ213_LOCUS19305</name>
    <name evidence="5" type="ORF">KXQ929_LOCUS13893</name>
    <name evidence="6" type="ORF">OKA104_LOCUS27830</name>
    <name evidence="4" type="ORF">OXD698_LOCUS1311</name>
    <name evidence="1" type="ORF">VCS650_LOCUS8102</name>
</gene>
<dbReference type="Proteomes" id="UP000663881">
    <property type="component" value="Unassembled WGS sequence"/>
</dbReference>
<proteinExistence type="predicted"/>
<organism evidence="5 7">
    <name type="scientific">Adineta steineri</name>
    <dbReference type="NCBI Taxonomy" id="433720"/>
    <lineage>
        <taxon>Eukaryota</taxon>
        <taxon>Metazoa</taxon>
        <taxon>Spiralia</taxon>
        <taxon>Gnathifera</taxon>
        <taxon>Rotifera</taxon>
        <taxon>Eurotatoria</taxon>
        <taxon>Bdelloidea</taxon>
        <taxon>Adinetida</taxon>
        <taxon>Adinetidae</taxon>
        <taxon>Adineta</taxon>
    </lineage>
</organism>
<dbReference type="EMBL" id="CAJOAY010002613">
    <property type="protein sequence ID" value="CAF3966200.1"/>
    <property type="molecule type" value="Genomic_DNA"/>
</dbReference>
<dbReference type="Proteomes" id="UP000663891">
    <property type="component" value="Unassembled WGS sequence"/>
</dbReference>
<comment type="caution">
    <text evidence="5">The sequence shown here is derived from an EMBL/GenBank/DDBJ whole genome shotgun (WGS) entry which is preliminary data.</text>
</comment>
<dbReference type="EMBL" id="CAJOAZ010000037">
    <property type="protein sequence ID" value="CAF3500953.1"/>
    <property type="molecule type" value="Genomic_DNA"/>
</dbReference>
<evidence type="ECO:0000313" key="1">
    <source>
        <dbReference type="EMBL" id="CAF0878275.1"/>
    </source>
</evidence>
<accession>A0A818XY39</accession>
<evidence type="ECO:0000313" key="6">
    <source>
        <dbReference type="EMBL" id="CAF3966200.1"/>
    </source>
</evidence>
<name>A0A818XY39_9BILA</name>
<sequence>MLNKLLNDRLRFLITIVKRSSNIRSDSDLASQMKLLNDNKQYKKAFELFDEYKENKIETFSNLTIIQVLKASAQIIIWCNPGR</sequence>
<dbReference type="Proteomes" id="UP000663845">
    <property type="component" value="Unassembled WGS sequence"/>
</dbReference>
<dbReference type="Proteomes" id="UP000663860">
    <property type="component" value="Unassembled WGS sequence"/>
</dbReference>
<dbReference type="EMBL" id="CAJNOE010000159">
    <property type="protein sequence ID" value="CAF0993628.1"/>
    <property type="molecule type" value="Genomic_DNA"/>
</dbReference>
<dbReference type="EMBL" id="CAJNON010000053">
    <property type="protein sequence ID" value="CAF0878275.1"/>
    <property type="molecule type" value="Genomic_DNA"/>
</dbReference>
<dbReference type="Proteomes" id="UP000663844">
    <property type="component" value="Unassembled WGS sequence"/>
</dbReference>
<dbReference type="AlphaFoldDB" id="A0A818XY39"/>
<evidence type="ECO:0000313" key="2">
    <source>
        <dbReference type="EMBL" id="CAF0993628.1"/>
    </source>
</evidence>
<evidence type="ECO:0000313" key="7">
    <source>
        <dbReference type="Proteomes" id="UP000663868"/>
    </source>
</evidence>